<dbReference type="AlphaFoldDB" id="A0A8X8I3F1"/>
<dbReference type="EC" id="6.3.3.2" evidence="5"/>
<accession>A0A8X8I3F1</accession>
<name>A0A8X8I3F1_CALTT</name>
<comment type="catalytic activity">
    <reaction evidence="5">
        <text>(6S)-5-formyl-5,6,7,8-tetrahydrofolate + ATP = (6R)-5,10-methenyltetrahydrofolate + ADP + phosphate</text>
        <dbReference type="Rhea" id="RHEA:10488"/>
        <dbReference type="ChEBI" id="CHEBI:30616"/>
        <dbReference type="ChEBI" id="CHEBI:43474"/>
        <dbReference type="ChEBI" id="CHEBI:57455"/>
        <dbReference type="ChEBI" id="CHEBI:57457"/>
        <dbReference type="ChEBI" id="CHEBI:456216"/>
        <dbReference type="EC" id="6.3.3.2"/>
    </reaction>
</comment>
<protein>
    <recommendedName>
        <fullName evidence="5">5-formyltetrahydrofolate cyclo-ligase</fullName>
        <ecNumber evidence="5">6.3.3.2</ecNumber>
    </recommendedName>
</protein>
<dbReference type="GO" id="GO:0009396">
    <property type="term" value="P:folic acid-containing compound biosynthetic process"/>
    <property type="evidence" value="ECO:0007669"/>
    <property type="project" value="TreeGrafter"/>
</dbReference>
<dbReference type="KEGG" id="cthu:HUR95_13630"/>
<organism evidence="6 7">
    <name type="scientific">Caldalkalibacillus thermarum (strain TA2.A1)</name>
    <dbReference type="NCBI Taxonomy" id="986075"/>
    <lineage>
        <taxon>Bacteria</taxon>
        <taxon>Bacillati</taxon>
        <taxon>Bacillota</taxon>
        <taxon>Bacilli</taxon>
        <taxon>Bacillales</taxon>
        <taxon>Bacillaceae</taxon>
        <taxon>Caldalkalibacillus</taxon>
    </lineage>
</organism>
<evidence type="ECO:0000256" key="5">
    <source>
        <dbReference type="RuleBase" id="RU361279"/>
    </source>
</evidence>
<evidence type="ECO:0000313" key="6">
    <source>
        <dbReference type="EMBL" id="QZT33312.1"/>
    </source>
</evidence>
<evidence type="ECO:0000313" key="7">
    <source>
        <dbReference type="Proteomes" id="UP000825179"/>
    </source>
</evidence>
<dbReference type="NCBIfam" id="TIGR02727">
    <property type="entry name" value="MTHFS_bact"/>
    <property type="match status" value="1"/>
</dbReference>
<dbReference type="Gene3D" id="3.40.50.10420">
    <property type="entry name" value="NagB/RpiA/CoA transferase-like"/>
    <property type="match status" value="1"/>
</dbReference>
<dbReference type="RefSeq" id="WP_222822658.1">
    <property type="nucleotide sequence ID" value="NZ_CP082237.1"/>
</dbReference>
<dbReference type="Proteomes" id="UP000825179">
    <property type="component" value="Chromosome"/>
</dbReference>
<evidence type="ECO:0000256" key="2">
    <source>
        <dbReference type="ARBA" id="ARBA00022741"/>
    </source>
</evidence>
<keyword evidence="6" id="KW-0436">Ligase</keyword>
<evidence type="ECO:0000256" key="3">
    <source>
        <dbReference type="ARBA" id="ARBA00022840"/>
    </source>
</evidence>
<keyword evidence="5" id="KW-0479">Metal-binding</keyword>
<evidence type="ECO:0000256" key="1">
    <source>
        <dbReference type="ARBA" id="ARBA00010638"/>
    </source>
</evidence>
<dbReference type="PIRSF" id="PIRSF006806">
    <property type="entry name" value="FTHF_cligase"/>
    <property type="match status" value="1"/>
</dbReference>
<keyword evidence="3 4" id="KW-0067">ATP-binding</keyword>
<feature type="binding site" evidence="4">
    <location>
        <position position="67"/>
    </location>
    <ligand>
        <name>substrate</name>
    </ligand>
</feature>
<feature type="binding site" evidence="4">
    <location>
        <begin position="16"/>
        <end position="20"/>
    </location>
    <ligand>
        <name>ATP</name>
        <dbReference type="ChEBI" id="CHEBI:30616"/>
    </ligand>
</feature>
<dbReference type="GO" id="GO:0005524">
    <property type="term" value="F:ATP binding"/>
    <property type="evidence" value="ECO:0007669"/>
    <property type="project" value="UniProtKB-KW"/>
</dbReference>
<comment type="similarity">
    <text evidence="1 5">Belongs to the 5-formyltetrahydrofolate cyclo-ligase family.</text>
</comment>
<reference evidence="6 7" key="1">
    <citation type="journal article" date="2020" name="Extremophiles">
        <title>Genomic analysis of Caldalkalibacillus thermarum TA2.A1 reveals aerobic alkaliphilic metabolism and evolutionary hallmarks linking alkaliphilic bacteria and plant life.</title>
        <authorList>
            <person name="de Jong S.I."/>
            <person name="van den Broek M.A."/>
            <person name="Merkel A.Y."/>
            <person name="de la Torre Cortes P."/>
            <person name="Kalamorz F."/>
            <person name="Cook G.M."/>
            <person name="van Loosdrecht M.C.M."/>
            <person name="McMillan D.G.G."/>
        </authorList>
    </citation>
    <scope>NUCLEOTIDE SEQUENCE [LARGE SCALE GENOMIC DNA]</scope>
    <source>
        <strain evidence="6 7">TA2.A1</strain>
    </source>
</reference>
<dbReference type="PANTHER" id="PTHR23407">
    <property type="entry name" value="ATPASE INHIBITOR/5-FORMYLTETRAHYDROFOLATE CYCLO-LIGASE"/>
    <property type="match status" value="1"/>
</dbReference>
<keyword evidence="7" id="KW-1185">Reference proteome</keyword>
<sequence length="210" mass="24226">MAYTPEENGKQNQYTKQRIRQQITSLKKRLPAEEWKERSARIKERLCGLSVWQKSRHVALYHSVNQEVNTVPLIEEGWRQGKTIYLPKCNPQTRQLTFYKVDTFDDLEAVYFGIPEPVPERCTPMDVDRLQCLIVPGVAFDREGYRIGYGAGYYDRYLATLSPAVAKVSLAFQFQVLNHPFPREPFDQPVDVIITEGELIDCQGGAYHVP</sequence>
<comment type="cofactor">
    <cofactor evidence="5">
        <name>Mg(2+)</name>
        <dbReference type="ChEBI" id="CHEBI:18420"/>
    </cofactor>
</comment>
<feature type="binding site" evidence="4">
    <location>
        <begin position="146"/>
        <end position="154"/>
    </location>
    <ligand>
        <name>ATP</name>
        <dbReference type="ChEBI" id="CHEBI:30616"/>
    </ligand>
</feature>
<dbReference type="InterPro" id="IPR002698">
    <property type="entry name" value="FTHF_cligase"/>
</dbReference>
<dbReference type="GO" id="GO:0030272">
    <property type="term" value="F:5-formyltetrahydrofolate cyclo-ligase activity"/>
    <property type="evidence" value="ECO:0007669"/>
    <property type="project" value="UniProtKB-EC"/>
</dbReference>
<keyword evidence="5" id="KW-0460">Magnesium</keyword>
<proteinExistence type="inferred from homology"/>
<evidence type="ECO:0000256" key="4">
    <source>
        <dbReference type="PIRSR" id="PIRSR006806-1"/>
    </source>
</evidence>
<dbReference type="PANTHER" id="PTHR23407:SF1">
    <property type="entry name" value="5-FORMYLTETRAHYDROFOLATE CYCLO-LIGASE"/>
    <property type="match status" value="1"/>
</dbReference>
<gene>
    <name evidence="6" type="ORF">HUR95_13630</name>
</gene>
<keyword evidence="2 4" id="KW-0547">Nucleotide-binding</keyword>
<dbReference type="GO" id="GO:0035999">
    <property type="term" value="P:tetrahydrofolate interconversion"/>
    <property type="evidence" value="ECO:0007669"/>
    <property type="project" value="TreeGrafter"/>
</dbReference>
<dbReference type="SUPFAM" id="SSF100950">
    <property type="entry name" value="NagB/RpiA/CoA transferase-like"/>
    <property type="match status" value="1"/>
</dbReference>
<dbReference type="EMBL" id="CP082237">
    <property type="protein sequence ID" value="QZT33312.1"/>
    <property type="molecule type" value="Genomic_DNA"/>
</dbReference>
<dbReference type="GO" id="GO:0046872">
    <property type="term" value="F:metal ion binding"/>
    <property type="evidence" value="ECO:0007669"/>
    <property type="project" value="UniProtKB-KW"/>
</dbReference>
<dbReference type="InterPro" id="IPR037171">
    <property type="entry name" value="NagB/RpiA_transferase-like"/>
</dbReference>
<dbReference type="Pfam" id="PF01812">
    <property type="entry name" value="5-FTHF_cyc-lig"/>
    <property type="match status" value="1"/>
</dbReference>
<dbReference type="InterPro" id="IPR024185">
    <property type="entry name" value="FTHF_cligase-like_sf"/>
</dbReference>